<name>A0A445BSW8_ARAHY</name>
<feature type="compositionally biased region" description="Polar residues" evidence="1">
    <location>
        <begin position="1"/>
        <end position="19"/>
    </location>
</feature>
<accession>A0A445BSW8</accession>
<evidence type="ECO:0000256" key="1">
    <source>
        <dbReference type="SAM" id="MobiDB-lite"/>
    </source>
</evidence>
<protein>
    <submittedName>
        <fullName evidence="2">Uncharacterized protein</fullName>
    </submittedName>
</protein>
<dbReference type="AlphaFoldDB" id="A0A445BSW8"/>
<dbReference type="PANTHER" id="PTHR34808">
    <property type="entry name" value="EXPRESSED PROTEIN"/>
    <property type="match status" value="1"/>
</dbReference>
<evidence type="ECO:0000313" key="3">
    <source>
        <dbReference type="Proteomes" id="UP000289738"/>
    </source>
</evidence>
<comment type="caution">
    <text evidence="2">The sequence shown here is derived from an EMBL/GenBank/DDBJ whole genome shotgun (WGS) entry which is preliminary data.</text>
</comment>
<sequence>MNKQNANNDSVLDDQSSNVGAPLISLVTPPPPLQLQRMSSIESEPKTLFHGELNIAREAAIEVLNNHPREQALEIFLAGLQPVEIAKDATEDNIGSDLDDEE</sequence>
<gene>
    <name evidence="2" type="ORF">Ahy_A08g038127</name>
</gene>
<evidence type="ECO:0000313" key="2">
    <source>
        <dbReference type="EMBL" id="RYR41718.1"/>
    </source>
</evidence>
<dbReference type="SMR" id="A0A445BSW8"/>
<organism evidence="2 3">
    <name type="scientific">Arachis hypogaea</name>
    <name type="common">Peanut</name>
    <dbReference type="NCBI Taxonomy" id="3818"/>
    <lineage>
        <taxon>Eukaryota</taxon>
        <taxon>Viridiplantae</taxon>
        <taxon>Streptophyta</taxon>
        <taxon>Embryophyta</taxon>
        <taxon>Tracheophyta</taxon>
        <taxon>Spermatophyta</taxon>
        <taxon>Magnoliopsida</taxon>
        <taxon>eudicotyledons</taxon>
        <taxon>Gunneridae</taxon>
        <taxon>Pentapetalae</taxon>
        <taxon>rosids</taxon>
        <taxon>fabids</taxon>
        <taxon>Fabales</taxon>
        <taxon>Fabaceae</taxon>
        <taxon>Papilionoideae</taxon>
        <taxon>50 kb inversion clade</taxon>
        <taxon>dalbergioids sensu lato</taxon>
        <taxon>Dalbergieae</taxon>
        <taxon>Pterocarpus clade</taxon>
        <taxon>Arachis</taxon>
    </lineage>
</organism>
<keyword evidence="3" id="KW-1185">Reference proteome</keyword>
<dbReference type="Proteomes" id="UP000289738">
    <property type="component" value="Chromosome A08"/>
</dbReference>
<dbReference type="Gramene" id="arahy.Tifrunner.gnm2.ann2.Ah08g063900.1">
    <property type="protein sequence ID" value="arahy.Tifrunner.gnm2.ann2.Ah08g063900.1-CDS"/>
    <property type="gene ID" value="arahy.Tifrunner.gnm2.ann2.Ah08g063900"/>
</dbReference>
<dbReference type="PANTHER" id="PTHR34808:SF6">
    <property type="match status" value="1"/>
</dbReference>
<dbReference type="EMBL" id="SDMP01000008">
    <property type="protein sequence ID" value="RYR41718.1"/>
    <property type="molecule type" value="Genomic_DNA"/>
</dbReference>
<feature type="region of interest" description="Disordered" evidence="1">
    <location>
        <begin position="1"/>
        <end position="31"/>
    </location>
</feature>
<proteinExistence type="predicted"/>
<dbReference type="OrthoDB" id="603047at2759"/>
<reference evidence="2 3" key="1">
    <citation type="submission" date="2019-01" db="EMBL/GenBank/DDBJ databases">
        <title>Sequencing of cultivated peanut Arachis hypogaea provides insights into genome evolution and oil improvement.</title>
        <authorList>
            <person name="Chen X."/>
        </authorList>
    </citation>
    <scope>NUCLEOTIDE SEQUENCE [LARGE SCALE GENOMIC DNA]</scope>
    <source>
        <strain evidence="3">cv. Fuhuasheng</strain>
        <tissue evidence="2">Leaves</tissue>
    </source>
</reference>